<evidence type="ECO:0000313" key="3">
    <source>
        <dbReference type="Proteomes" id="UP000037939"/>
    </source>
</evidence>
<proteinExistence type="predicted"/>
<dbReference type="Proteomes" id="UP000037939">
    <property type="component" value="Unassembled WGS sequence"/>
</dbReference>
<name>A0A0N1JS96_9NEIS</name>
<reference evidence="2 3" key="1">
    <citation type="submission" date="2015-07" db="EMBL/GenBank/DDBJ databases">
        <title>Draft genome sequence of the Amantichitinum ursilacus IGB-41, a new chitin-degrading bacterium.</title>
        <authorList>
            <person name="Kirstahler P."/>
            <person name="Guenther M."/>
            <person name="Grumaz C."/>
            <person name="Rupp S."/>
            <person name="Zibek S."/>
            <person name="Sohn K."/>
        </authorList>
    </citation>
    <scope>NUCLEOTIDE SEQUENCE [LARGE SCALE GENOMIC DNA]</scope>
    <source>
        <strain evidence="2 3">IGB-41</strain>
    </source>
</reference>
<comment type="caution">
    <text evidence="2">The sequence shown here is derived from an EMBL/GenBank/DDBJ whole genome shotgun (WGS) entry which is preliminary data.</text>
</comment>
<keyword evidence="1" id="KW-1133">Transmembrane helix</keyword>
<gene>
    <name evidence="2" type="ORF">WG78_16500</name>
</gene>
<dbReference type="AlphaFoldDB" id="A0A0N1JS96"/>
<dbReference type="RefSeq" id="WP_053938909.1">
    <property type="nucleotide sequence ID" value="NZ_LAQT01000027.1"/>
</dbReference>
<protein>
    <submittedName>
        <fullName evidence="2">Uncharacterized protein</fullName>
    </submittedName>
</protein>
<keyword evidence="3" id="KW-1185">Reference proteome</keyword>
<dbReference type="EMBL" id="LAQT01000027">
    <property type="protein sequence ID" value="KPC50672.1"/>
    <property type="molecule type" value="Genomic_DNA"/>
</dbReference>
<feature type="transmembrane region" description="Helical" evidence="1">
    <location>
        <begin position="12"/>
        <end position="37"/>
    </location>
</feature>
<keyword evidence="1" id="KW-0472">Membrane</keyword>
<dbReference type="STRING" id="857265.WG78_16500"/>
<sequence length="77" mass="8891">MRIPDRQSLTIAALHCVEWGSIFFLYASLLLLMRFYFPATRHMLWPSLVLGGACGYANFHVRQWARAHIARTRGAVR</sequence>
<evidence type="ECO:0000256" key="1">
    <source>
        <dbReference type="SAM" id="Phobius"/>
    </source>
</evidence>
<feature type="transmembrane region" description="Helical" evidence="1">
    <location>
        <begin position="43"/>
        <end position="61"/>
    </location>
</feature>
<evidence type="ECO:0000313" key="2">
    <source>
        <dbReference type="EMBL" id="KPC50672.1"/>
    </source>
</evidence>
<accession>A0A0N1JS96</accession>
<keyword evidence="1" id="KW-0812">Transmembrane</keyword>
<organism evidence="2 3">
    <name type="scientific">Amantichitinum ursilacus</name>
    <dbReference type="NCBI Taxonomy" id="857265"/>
    <lineage>
        <taxon>Bacteria</taxon>
        <taxon>Pseudomonadati</taxon>
        <taxon>Pseudomonadota</taxon>
        <taxon>Betaproteobacteria</taxon>
        <taxon>Neisseriales</taxon>
        <taxon>Chitinibacteraceae</taxon>
        <taxon>Amantichitinum</taxon>
    </lineage>
</organism>